<evidence type="ECO:0000256" key="4">
    <source>
        <dbReference type="ARBA" id="ARBA00023242"/>
    </source>
</evidence>
<dbReference type="GO" id="GO:0003676">
    <property type="term" value="F:nucleic acid binding"/>
    <property type="evidence" value="ECO:0007669"/>
    <property type="project" value="InterPro"/>
</dbReference>
<dbReference type="Gene3D" id="3.30.9.10">
    <property type="entry name" value="D-Amino Acid Oxidase, subunit A, domain 2"/>
    <property type="match status" value="1"/>
</dbReference>
<dbReference type="Gene3D" id="3.30.410.10">
    <property type="entry name" value="Cholesterol Oxidase, domain 2"/>
    <property type="match status" value="1"/>
</dbReference>
<name>A0A4Z0YZ07_9PEZI</name>
<dbReference type="GO" id="GO:0001682">
    <property type="term" value="P:tRNA 5'-leader removal"/>
    <property type="evidence" value="ECO:0007669"/>
    <property type="project" value="InterPro"/>
</dbReference>
<dbReference type="InterPro" id="IPR006076">
    <property type="entry name" value="FAD-dep_OxRdtase"/>
</dbReference>
<proteinExistence type="inferred from homology"/>
<dbReference type="InterPro" id="IPR053208">
    <property type="entry name" value="GMC_Oxidoreductase_CD"/>
</dbReference>
<gene>
    <name evidence="7" type="ORF">E0Z10_g4381</name>
</gene>
<evidence type="ECO:0000313" key="7">
    <source>
        <dbReference type="EMBL" id="TGJ84385.1"/>
    </source>
</evidence>
<dbReference type="Pfam" id="PF00732">
    <property type="entry name" value="GMC_oxred_N"/>
    <property type="match status" value="1"/>
</dbReference>
<dbReference type="Pfam" id="PF12328">
    <property type="entry name" value="Rpp20"/>
    <property type="match status" value="1"/>
</dbReference>
<dbReference type="InterPro" id="IPR007867">
    <property type="entry name" value="GMC_OxRtase_C"/>
</dbReference>
<dbReference type="Pfam" id="PF05199">
    <property type="entry name" value="GMC_oxred_C"/>
    <property type="match status" value="1"/>
</dbReference>
<dbReference type="Pfam" id="PF01266">
    <property type="entry name" value="DAO"/>
    <property type="match status" value="1"/>
</dbReference>
<dbReference type="OrthoDB" id="413885at2759"/>
<organism evidence="7 8">
    <name type="scientific">Xylaria hypoxylon</name>
    <dbReference type="NCBI Taxonomy" id="37992"/>
    <lineage>
        <taxon>Eukaryota</taxon>
        <taxon>Fungi</taxon>
        <taxon>Dikarya</taxon>
        <taxon>Ascomycota</taxon>
        <taxon>Pezizomycotina</taxon>
        <taxon>Sordariomycetes</taxon>
        <taxon>Xylariomycetidae</taxon>
        <taxon>Xylariales</taxon>
        <taxon>Xylariaceae</taxon>
        <taxon>Xylaria</taxon>
    </lineage>
</organism>
<feature type="domain" description="Glucose-methanol-choline oxidoreductase N-terminal" evidence="6">
    <location>
        <begin position="664"/>
        <end position="687"/>
    </location>
</feature>
<keyword evidence="5" id="KW-0274">FAD</keyword>
<comment type="similarity">
    <text evidence="2 5">Belongs to the GMC oxidoreductase family.</text>
</comment>
<evidence type="ECO:0000256" key="1">
    <source>
        <dbReference type="ARBA" id="ARBA00004123"/>
    </source>
</evidence>
<protein>
    <recommendedName>
        <fullName evidence="6">Glucose-methanol-choline oxidoreductase N-terminal domain-containing protein</fullName>
    </recommendedName>
</protein>
<dbReference type="STRING" id="37992.A0A4Z0YZ07"/>
<keyword evidence="5" id="KW-0285">Flavoprotein</keyword>
<evidence type="ECO:0000256" key="3">
    <source>
        <dbReference type="ARBA" id="ARBA00022694"/>
    </source>
</evidence>
<dbReference type="InterPro" id="IPR014612">
    <property type="entry name" value="Pop7/Rpp20"/>
</dbReference>
<dbReference type="GO" id="GO:0050660">
    <property type="term" value="F:flavin adenine dinucleotide binding"/>
    <property type="evidence" value="ECO:0007669"/>
    <property type="project" value="InterPro"/>
</dbReference>
<accession>A0A4Z0YZ07</accession>
<dbReference type="AlphaFoldDB" id="A0A4Z0YZ07"/>
<comment type="subcellular location">
    <subcellularLocation>
        <location evidence="1">Nucleus</location>
    </subcellularLocation>
</comment>
<keyword evidence="8" id="KW-1185">Reference proteome</keyword>
<dbReference type="Proteomes" id="UP000297716">
    <property type="component" value="Unassembled WGS sequence"/>
</dbReference>
<dbReference type="Gene3D" id="3.50.50.60">
    <property type="entry name" value="FAD/NAD(P)-binding domain"/>
    <property type="match status" value="2"/>
</dbReference>
<sequence length="1208" mass="130850">MDNDGSQLSQLPGALVEKLPPIPMGATVHRRPILSGPVASTTSARRIHVTAKTPFRSVTTRVRKQLEKYLRQSASSRGTFTNKLSQKKNASLGERIYRIQEQSQNAATGGLGLGLENSGEVLVLGTGRAIQKVTEVALFFQKQPDCIVQLRTGSVAAVDDIISKEEDGLEGDQVSRMEMSSPHPASYIIVGAGVFGTSTALHLKSRYPDADVTLIDRHDPDAPTRPAASWDWNKVIRADYRDIIYCRIALEAQDEWRTNPLWSPFYHETGIYWISRTGFAQKVVDNFKALGRDAELYALPVQEARKLYGGIFDSADYEGVDKVLINKTSGWAAAKDALQAGIKRAIDIGVKYITAEVDLLEFDDEDRCTGVRTDDGSTITANRTVLCTGAFTPVLLEKTANSASRDALKSQKRMIAAGVTTGLVTLDEETAEMFKGMPVCIQENPTQRGPSNGTLPPSSENQIKFWGQSIFEFPQGTPSLSQPPTGADYNQWVVPEALKADVTVANGATFGKHGINWKIHTHRICCAREEFDHSEGFLADDLDSAYPSRLYTLEGLQSCAARATIELAAPAAVCSSAPSGQTYDYIIVGSGAGGIPMADRLTAAGHTVLLIEKGPPSTGLWGGSLKPTWLSGTSLTRFDVPGLANEIWRNPTGVVCTDVDQMSGCVLGGGTAVNSGLWWRPHPDDWDLLWPEGWKSKDLAAATDRVFERIPGTTTPSMDGKLYLQQGFDVITKGLDANGWKSVIPNDHSDQKNFTYGHATHMFANGERGGPLATYLVSASKRKEFTLWMNTNAKRVVRTGGHATGVEIECSPNADGHSGVVSVTPGTGRVIISAGAFGSAKLLFRSGIGPTDQLNIVKSSSDGATMIPSASWINLPVGYNLDDHVGTDIEISHPNVVFYDFYGAYSRPIQSDTQSYINGRSGILAQAAPNLGPIFWEIIKGTDGVDRHLHWQARVEGTRSTSMTITQYLGTGAKSRGRMTITSALNTRVATSPYLSDAADKAAVIKGVENVQKYFQSISNLAWVRPSAGQSASAYVNGIPATPSSRCSNHWIGTAKMGLDDGRKTSGTAVVDTDTKVYGMDNLFVVDASIFPGMMTGNPSAMIRDGMKISSHFSPMVPDKVTLALITKMQQSLTYIAIQKEKLLISDLEHIYIQIPVCEDFVLVDVNSELIYLVIQHSSAVDVVTEALEYRALTGRVARDAEHHIDVA</sequence>
<dbReference type="GO" id="GO:0016614">
    <property type="term" value="F:oxidoreductase activity, acting on CH-OH group of donors"/>
    <property type="evidence" value="ECO:0007669"/>
    <property type="project" value="InterPro"/>
</dbReference>
<dbReference type="SUPFAM" id="SSF54373">
    <property type="entry name" value="FAD-linked reductases, C-terminal domain"/>
    <property type="match status" value="1"/>
</dbReference>
<dbReference type="InterPro" id="IPR000172">
    <property type="entry name" value="GMC_OxRdtase_N"/>
</dbReference>
<keyword evidence="3" id="KW-0819">tRNA processing</keyword>
<dbReference type="EMBL" id="SKBN01000068">
    <property type="protein sequence ID" value="TGJ84385.1"/>
    <property type="molecule type" value="Genomic_DNA"/>
</dbReference>
<dbReference type="SUPFAM" id="SSF51905">
    <property type="entry name" value="FAD/NAD(P)-binding domain"/>
    <property type="match status" value="2"/>
</dbReference>
<dbReference type="InterPro" id="IPR036882">
    <property type="entry name" value="Alba-like_dom_sf"/>
</dbReference>
<evidence type="ECO:0000259" key="6">
    <source>
        <dbReference type="PROSITE" id="PS00623"/>
    </source>
</evidence>
<evidence type="ECO:0000313" key="8">
    <source>
        <dbReference type="Proteomes" id="UP000297716"/>
    </source>
</evidence>
<evidence type="ECO:0000256" key="2">
    <source>
        <dbReference type="ARBA" id="ARBA00010790"/>
    </source>
</evidence>
<dbReference type="PANTHER" id="PTHR47190:SF2">
    <property type="entry name" value="CELLOBIOSE DEHYDROGENASE (AFU_ORTHOLOGUE AFUA_2G17620)"/>
    <property type="match status" value="1"/>
</dbReference>
<comment type="caution">
    <text evidence="7">The sequence shown here is derived from an EMBL/GenBank/DDBJ whole genome shotgun (WGS) entry which is preliminary data.</text>
</comment>
<dbReference type="GO" id="GO:0005655">
    <property type="term" value="C:nucleolar ribonuclease P complex"/>
    <property type="evidence" value="ECO:0007669"/>
    <property type="project" value="InterPro"/>
</dbReference>
<keyword evidence="4" id="KW-0539">Nucleus</keyword>
<dbReference type="InterPro" id="IPR036188">
    <property type="entry name" value="FAD/NAD-bd_sf"/>
</dbReference>
<evidence type="ECO:0000256" key="5">
    <source>
        <dbReference type="RuleBase" id="RU003968"/>
    </source>
</evidence>
<dbReference type="Gene3D" id="3.30.110.20">
    <property type="entry name" value="Alba-like domain"/>
    <property type="match status" value="1"/>
</dbReference>
<dbReference type="PROSITE" id="PS00623">
    <property type="entry name" value="GMC_OXRED_1"/>
    <property type="match status" value="1"/>
</dbReference>
<reference evidence="7 8" key="1">
    <citation type="submission" date="2019-03" db="EMBL/GenBank/DDBJ databases">
        <title>Draft genome sequence of Xylaria hypoxylon DSM 108379, a ubiquitous saprotrophic-parasitic fungi on hardwood.</title>
        <authorList>
            <person name="Buettner E."/>
            <person name="Leonhardt S."/>
            <person name="Gebauer A.M."/>
            <person name="Liers C."/>
            <person name="Hofrichter M."/>
            <person name="Kellner H."/>
        </authorList>
    </citation>
    <scope>NUCLEOTIDE SEQUENCE [LARGE SCALE GENOMIC DNA]</scope>
    <source>
        <strain evidence="7 8">DSM 108379</strain>
    </source>
</reference>
<dbReference type="PANTHER" id="PTHR47190">
    <property type="entry name" value="DEHYDROGENASE, PUTATIVE-RELATED"/>
    <property type="match status" value="1"/>
</dbReference>
<dbReference type="GO" id="GO:0000172">
    <property type="term" value="C:ribonuclease MRP complex"/>
    <property type="evidence" value="ECO:0007669"/>
    <property type="project" value="InterPro"/>
</dbReference>